<evidence type="ECO:0000313" key="1">
    <source>
        <dbReference type="EMBL" id="BAG03011.1"/>
    </source>
</evidence>
<reference evidence="1 2" key="1">
    <citation type="journal article" date="2007" name="DNA Res.">
        <title>Complete genomic structure of the bloom-forming toxic cyanobacterium Microcystis aeruginosa NIES-843.</title>
        <authorList>
            <person name="Kaneko T."/>
            <person name="Nakajima N."/>
            <person name="Okamoto S."/>
            <person name="Suzuki I."/>
            <person name="Tanabe Y."/>
            <person name="Tamaoki M."/>
            <person name="Nakamura Y."/>
            <person name="Kasai F."/>
            <person name="Watanabe A."/>
            <person name="Kawashima K."/>
            <person name="Kishida Y."/>
            <person name="Ono A."/>
            <person name="Shimizu Y."/>
            <person name="Takahashi C."/>
            <person name="Minami C."/>
            <person name="Fujishiro T."/>
            <person name="Kohara M."/>
            <person name="Katoh M."/>
            <person name="Nakazaki N."/>
            <person name="Nakayama S."/>
            <person name="Yamada M."/>
            <person name="Tabata S."/>
            <person name="Watanabe M.M."/>
        </authorList>
    </citation>
    <scope>NUCLEOTIDE SEQUENCE [LARGE SCALE GENOMIC DNA]</scope>
    <source>
        <strain evidence="2">NIES-843 / IAM M-247</strain>
    </source>
</reference>
<protein>
    <submittedName>
        <fullName evidence="1">Uncharacterized protein</fullName>
    </submittedName>
</protein>
<dbReference type="HOGENOM" id="CLU_2826308_0_0_3"/>
<dbReference type="Proteomes" id="UP000001510">
    <property type="component" value="Chromosome"/>
</dbReference>
<organism evidence="1 2">
    <name type="scientific">Microcystis aeruginosa (strain NIES-843 / IAM M-2473)</name>
    <dbReference type="NCBI Taxonomy" id="449447"/>
    <lineage>
        <taxon>Bacteria</taxon>
        <taxon>Bacillati</taxon>
        <taxon>Cyanobacteriota</taxon>
        <taxon>Cyanophyceae</taxon>
        <taxon>Oscillatoriophycideae</taxon>
        <taxon>Chroococcales</taxon>
        <taxon>Microcystaceae</taxon>
        <taxon>Microcystis</taxon>
    </lineage>
</organism>
<dbReference type="AlphaFoldDB" id="B0JLI7"/>
<accession>B0JLI7</accession>
<dbReference type="PaxDb" id="449447-MAE_31890"/>
<name>B0JLI7_MICAN</name>
<gene>
    <name evidence="1" type="ordered locus">MAE_31890</name>
</gene>
<dbReference type="EnsemblBacteria" id="BAG03011">
    <property type="protein sequence ID" value="BAG03011"/>
    <property type="gene ID" value="MAE_31890"/>
</dbReference>
<sequence length="66" mass="7619">MPISFQVITRRWKISTNVQVSSPQPQRSRAVLTGNFIPEMLSLKRSNVRTSQRIFGKDCSPCRNLR</sequence>
<proteinExistence type="predicted"/>
<evidence type="ECO:0000313" key="2">
    <source>
        <dbReference type="Proteomes" id="UP000001510"/>
    </source>
</evidence>
<dbReference type="STRING" id="449447.MAE_31890"/>
<keyword evidence="2" id="KW-1185">Reference proteome</keyword>
<dbReference type="KEGG" id="mar:MAE_31890"/>
<dbReference type="EMBL" id="AP009552">
    <property type="protein sequence ID" value="BAG03011.1"/>
    <property type="molecule type" value="Genomic_DNA"/>
</dbReference>